<evidence type="ECO:0000313" key="1">
    <source>
        <dbReference type="EMBL" id="KAF6142576.1"/>
    </source>
</evidence>
<organism evidence="1 2">
    <name type="scientific">Kingdonia uniflora</name>
    <dbReference type="NCBI Taxonomy" id="39325"/>
    <lineage>
        <taxon>Eukaryota</taxon>
        <taxon>Viridiplantae</taxon>
        <taxon>Streptophyta</taxon>
        <taxon>Embryophyta</taxon>
        <taxon>Tracheophyta</taxon>
        <taxon>Spermatophyta</taxon>
        <taxon>Magnoliopsida</taxon>
        <taxon>Ranunculales</taxon>
        <taxon>Circaeasteraceae</taxon>
        <taxon>Kingdonia</taxon>
    </lineage>
</organism>
<gene>
    <name evidence="1" type="ORF">GIB67_039540</name>
</gene>
<dbReference type="PANTHER" id="PTHR46087:SF1">
    <property type="entry name" value="ARM REPEAT SUPERFAMILY PROTEIN"/>
    <property type="match status" value="1"/>
</dbReference>
<dbReference type="InterPro" id="IPR055296">
    <property type="entry name" value="SRL2-like"/>
</dbReference>
<dbReference type="AlphaFoldDB" id="A0A7J7LIT8"/>
<keyword evidence="2" id="KW-1185">Reference proteome</keyword>
<sequence length="356" mass="40039">MAQLISTVPNILYYKKAFPEAQFYQLILAMAQPDPKTRVGAHRIFFVVLMPSLDCSWSYPSRKASVSLSEFYSSATASQKSRRSIFVYSGGECQTDVMDEGMNEERNQNMDMGVLNNIVCPSHSFKLSSPYVVVDGKEEEQLTLIKKGFRSHLVEDSEKKISCSKEDEVMASKSLSEVEVDEEKLKEIVSSHFLKKLDDEFSGIIKQLLERFSPNDVYPLGAVLFLETPRPCSSLAEMGFQAFNEIMPASTLTDDEAFTEVNGNQSYRTSLAINTVDILSVNQLLDSVLETARQVATYQISTTPIPYDQMKNQCEALVMGKHQKMSILLSLKNQQEAKGVLASQEKMKRKDQLSRP</sequence>
<dbReference type="Proteomes" id="UP000541444">
    <property type="component" value="Unassembled WGS sequence"/>
</dbReference>
<dbReference type="EMBL" id="JACGCM010002254">
    <property type="protein sequence ID" value="KAF6142576.1"/>
    <property type="molecule type" value="Genomic_DNA"/>
</dbReference>
<name>A0A7J7LIT8_9MAGN</name>
<protein>
    <submittedName>
        <fullName evidence="1">Uncharacterized protein</fullName>
    </submittedName>
</protein>
<accession>A0A7J7LIT8</accession>
<dbReference type="OrthoDB" id="19232at2759"/>
<reference evidence="1 2" key="1">
    <citation type="journal article" date="2020" name="IScience">
        <title>Genome Sequencing of the Endangered Kingdonia uniflora (Circaeasteraceae, Ranunculales) Reveals Potential Mechanisms of Evolutionary Specialization.</title>
        <authorList>
            <person name="Sun Y."/>
            <person name="Deng T."/>
            <person name="Zhang A."/>
            <person name="Moore M.J."/>
            <person name="Landis J.B."/>
            <person name="Lin N."/>
            <person name="Zhang H."/>
            <person name="Zhang X."/>
            <person name="Huang J."/>
            <person name="Zhang X."/>
            <person name="Sun H."/>
            <person name="Wang H."/>
        </authorList>
    </citation>
    <scope>NUCLEOTIDE SEQUENCE [LARGE SCALE GENOMIC DNA]</scope>
    <source>
        <strain evidence="1">TB1705</strain>
        <tissue evidence="1">Leaf</tissue>
    </source>
</reference>
<proteinExistence type="predicted"/>
<evidence type="ECO:0000313" key="2">
    <source>
        <dbReference type="Proteomes" id="UP000541444"/>
    </source>
</evidence>
<dbReference type="PANTHER" id="PTHR46087">
    <property type="entry name" value="PUTATIVE, EXPRESSED-RELATED"/>
    <property type="match status" value="1"/>
</dbReference>
<comment type="caution">
    <text evidence="1">The sequence shown here is derived from an EMBL/GenBank/DDBJ whole genome shotgun (WGS) entry which is preliminary data.</text>
</comment>